<dbReference type="Proteomes" id="UP000317180">
    <property type="component" value="Unassembled WGS sequence"/>
</dbReference>
<dbReference type="AlphaFoldDB" id="A0A3M8AVD2"/>
<dbReference type="RefSeq" id="WP_122952944.1">
    <property type="nucleotide sequence ID" value="NZ_BJOD01000016.1"/>
</dbReference>
<dbReference type="PANTHER" id="PTHR43280:SF30">
    <property type="entry name" value="MMSAB OPERON REGULATORY PROTEIN"/>
    <property type="match status" value="1"/>
</dbReference>
<dbReference type="Proteomes" id="UP000276178">
    <property type="component" value="Unassembled WGS sequence"/>
</dbReference>
<sequence>MRNSRGCHAYVWTAFRKQRLKRGFRLRQLRLEEYVLCYVAEGSGEITVNGKKHGIEAGTLIMLTPAMRIDELSVPSGPLQMYRLHYTRIDAASPAGGKQAAAPGAQKRLAGEAAGAEVFPVASASAFVTKLEELYRLGQEADECLHLRAQSLFYDLLATACEERSARAKGGDSSVAATIDYMKKHFREALDLGALPKLAGLTPSSYCRAFKRAVGMTPGEYLTQLRMEEAKAMLSSSSSANRVKDVARSVGFSDELYFSRLFKKREGLSPQIYMKQAGQRVAIASKLFLQDHFLAIGIQPIAAPSFPNYFPTRTGFPVYLQQRLRGTKALNAERSITPQEVLPLSPDVIVQIDTGQEQGQGEWKKLGETFMFNGYLSWHEYQRQIGTVFNKENQAQRIIDHVQKVEKAAREALLPVTRQGEWTIVRVLENEVRLYGTEGHALTDLYYDKLGFQPDPHVTHASYKPDALMELVRIDPERIILFWSEKEDVERLWPNPLWQSLRAVRENKVYYPESKNWDPWGPLGREYMIEQCTAYFLRAIPSI</sequence>
<dbReference type="SUPFAM" id="SSF53807">
    <property type="entry name" value="Helical backbone' metal receptor"/>
    <property type="match status" value="1"/>
</dbReference>
<feature type="domain" description="HTH araC/xylS-type" evidence="4">
    <location>
        <begin position="176"/>
        <end position="276"/>
    </location>
</feature>
<dbReference type="Pfam" id="PF01497">
    <property type="entry name" value="Peripla_BP_2"/>
    <property type="match status" value="1"/>
</dbReference>
<dbReference type="Pfam" id="PF02311">
    <property type="entry name" value="AraC_binding"/>
    <property type="match status" value="1"/>
</dbReference>
<dbReference type="Gene3D" id="1.10.10.60">
    <property type="entry name" value="Homeodomain-like"/>
    <property type="match status" value="2"/>
</dbReference>
<dbReference type="SMART" id="SM00342">
    <property type="entry name" value="HTH_ARAC"/>
    <property type="match status" value="1"/>
</dbReference>
<dbReference type="Pfam" id="PF12833">
    <property type="entry name" value="HTH_18"/>
    <property type="match status" value="1"/>
</dbReference>
<dbReference type="InterPro" id="IPR037923">
    <property type="entry name" value="HTH-like"/>
</dbReference>
<dbReference type="PROSITE" id="PS50983">
    <property type="entry name" value="FE_B12_PBP"/>
    <property type="match status" value="1"/>
</dbReference>
<dbReference type="PRINTS" id="PR00032">
    <property type="entry name" value="HTHARAC"/>
</dbReference>
<evidence type="ECO:0000256" key="1">
    <source>
        <dbReference type="ARBA" id="ARBA00023015"/>
    </source>
</evidence>
<evidence type="ECO:0000259" key="4">
    <source>
        <dbReference type="PROSITE" id="PS01124"/>
    </source>
</evidence>
<dbReference type="Gene3D" id="3.40.50.1980">
    <property type="entry name" value="Nitrogenase molybdenum iron protein domain"/>
    <property type="match status" value="2"/>
</dbReference>
<evidence type="ECO:0000259" key="5">
    <source>
        <dbReference type="PROSITE" id="PS50983"/>
    </source>
</evidence>
<evidence type="ECO:0000313" key="7">
    <source>
        <dbReference type="EMBL" id="RNB54933.1"/>
    </source>
</evidence>
<evidence type="ECO:0000313" key="9">
    <source>
        <dbReference type="Proteomes" id="UP000317180"/>
    </source>
</evidence>
<dbReference type="InterPro" id="IPR009057">
    <property type="entry name" value="Homeodomain-like_sf"/>
</dbReference>
<dbReference type="InterPro" id="IPR002491">
    <property type="entry name" value="ABC_transptr_periplasmic_BD"/>
</dbReference>
<dbReference type="EMBL" id="BJOD01000016">
    <property type="protein sequence ID" value="GED25799.1"/>
    <property type="molecule type" value="Genomic_DNA"/>
</dbReference>
<dbReference type="InterPro" id="IPR018062">
    <property type="entry name" value="HTH_AraC-typ_CS"/>
</dbReference>
<organism evidence="7 8">
    <name type="scientific">Brevibacillus agri</name>
    <dbReference type="NCBI Taxonomy" id="51101"/>
    <lineage>
        <taxon>Bacteria</taxon>
        <taxon>Bacillati</taxon>
        <taxon>Bacillota</taxon>
        <taxon>Bacilli</taxon>
        <taxon>Bacillales</taxon>
        <taxon>Paenibacillaceae</taxon>
        <taxon>Brevibacillus</taxon>
    </lineage>
</organism>
<dbReference type="EMBL" id="RHHN01000037">
    <property type="protein sequence ID" value="RNB54933.1"/>
    <property type="molecule type" value="Genomic_DNA"/>
</dbReference>
<feature type="domain" description="Fe/B12 periplasmic-binding" evidence="5">
    <location>
        <begin position="281"/>
        <end position="540"/>
    </location>
</feature>
<keyword evidence="1" id="KW-0805">Transcription regulation</keyword>
<dbReference type="PROSITE" id="PS00041">
    <property type="entry name" value="HTH_ARAC_FAMILY_1"/>
    <property type="match status" value="1"/>
</dbReference>
<accession>A0A3M8AVD2</accession>
<dbReference type="SUPFAM" id="SSF46689">
    <property type="entry name" value="Homeodomain-like"/>
    <property type="match status" value="2"/>
</dbReference>
<dbReference type="OrthoDB" id="9807321at2"/>
<evidence type="ECO:0000256" key="3">
    <source>
        <dbReference type="ARBA" id="ARBA00023163"/>
    </source>
</evidence>
<dbReference type="SUPFAM" id="SSF51215">
    <property type="entry name" value="Regulatory protein AraC"/>
    <property type="match status" value="1"/>
</dbReference>
<comment type="caution">
    <text evidence="7">The sequence shown here is derived from an EMBL/GenBank/DDBJ whole genome shotgun (WGS) entry which is preliminary data.</text>
</comment>
<keyword evidence="3" id="KW-0804">Transcription</keyword>
<evidence type="ECO:0000313" key="6">
    <source>
        <dbReference type="EMBL" id="GED25799.1"/>
    </source>
</evidence>
<keyword evidence="9" id="KW-1185">Reference proteome</keyword>
<gene>
    <name evidence="6" type="primary">btr_1</name>
    <name evidence="6" type="ORF">BAG01nite_19010</name>
    <name evidence="7" type="ORF">EB820_12680</name>
</gene>
<dbReference type="InterPro" id="IPR020449">
    <property type="entry name" value="Tscrpt_reg_AraC-type_HTH"/>
</dbReference>
<dbReference type="InterPro" id="IPR018060">
    <property type="entry name" value="HTH_AraC"/>
</dbReference>
<evidence type="ECO:0000313" key="8">
    <source>
        <dbReference type="Proteomes" id="UP000276178"/>
    </source>
</evidence>
<keyword evidence="2" id="KW-0238">DNA-binding</keyword>
<proteinExistence type="predicted"/>
<dbReference type="PANTHER" id="PTHR43280">
    <property type="entry name" value="ARAC-FAMILY TRANSCRIPTIONAL REGULATOR"/>
    <property type="match status" value="1"/>
</dbReference>
<dbReference type="PROSITE" id="PS01124">
    <property type="entry name" value="HTH_ARAC_FAMILY_2"/>
    <property type="match status" value="1"/>
</dbReference>
<dbReference type="GO" id="GO:0003700">
    <property type="term" value="F:DNA-binding transcription factor activity"/>
    <property type="evidence" value="ECO:0007669"/>
    <property type="project" value="InterPro"/>
</dbReference>
<dbReference type="GO" id="GO:0043565">
    <property type="term" value="F:sequence-specific DNA binding"/>
    <property type="evidence" value="ECO:0007669"/>
    <property type="project" value="InterPro"/>
</dbReference>
<name>A0A3M8AVD2_9BACL</name>
<reference evidence="7 8" key="1">
    <citation type="submission" date="2018-10" db="EMBL/GenBank/DDBJ databases">
        <title>Phylogenomics of Brevibacillus.</title>
        <authorList>
            <person name="Dunlap C."/>
        </authorList>
    </citation>
    <scope>NUCLEOTIDE SEQUENCE [LARGE SCALE GENOMIC DNA]</scope>
    <source>
        <strain evidence="7 8">NRRL NRS 1219</strain>
    </source>
</reference>
<evidence type="ECO:0000256" key="2">
    <source>
        <dbReference type="ARBA" id="ARBA00023125"/>
    </source>
</evidence>
<reference evidence="6 9" key="2">
    <citation type="submission" date="2019-06" db="EMBL/GenBank/DDBJ databases">
        <title>Whole genome shotgun sequence of Brevibacillus agri NBRC 15538.</title>
        <authorList>
            <person name="Hosoyama A."/>
            <person name="Uohara A."/>
            <person name="Ohji S."/>
            <person name="Ichikawa N."/>
        </authorList>
    </citation>
    <scope>NUCLEOTIDE SEQUENCE [LARGE SCALE GENOMIC DNA]</scope>
    <source>
        <strain evidence="6 9">NBRC 15538</strain>
    </source>
</reference>
<dbReference type="GeneID" id="82813477"/>
<dbReference type="InterPro" id="IPR003313">
    <property type="entry name" value="AraC-bd"/>
</dbReference>
<protein>
    <submittedName>
        <fullName evidence="6">HTH-type transcriptional activator Btr</fullName>
    </submittedName>
    <submittedName>
        <fullName evidence="7">Helix-turn-helix domain-containing protein</fullName>
    </submittedName>
</protein>